<evidence type="ECO:0000256" key="3">
    <source>
        <dbReference type="ARBA" id="ARBA00022692"/>
    </source>
</evidence>
<keyword evidence="3 6" id="KW-0812">Transmembrane</keyword>
<dbReference type="eggNOG" id="KOG1773">
    <property type="taxonomic scope" value="Eukaryota"/>
</dbReference>
<dbReference type="EMBL" id="KL662111">
    <property type="protein sequence ID" value="KFM24995.1"/>
    <property type="molecule type" value="Genomic_DNA"/>
</dbReference>
<dbReference type="OrthoDB" id="2802411at2759"/>
<evidence type="ECO:0000256" key="5">
    <source>
        <dbReference type="ARBA" id="ARBA00023136"/>
    </source>
</evidence>
<reference evidence="7 8" key="1">
    <citation type="journal article" date="2014" name="BMC Genomics">
        <title>Oil accumulation mechanisms of the oleaginous microalga Chlorella protothecoides revealed through its genome, transcriptomes, and proteomes.</title>
        <authorList>
            <person name="Gao C."/>
            <person name="Wang Y."/>
            <person name="Shen Y."/>
            <person name="Yan D."/>
            <person name="He X."/>
            <person name="Dai J."/>
            <person name="Wu Q."/>
        </authorList>
    </citation>
    <scope>NUCLEOTIDE SEQUENCE [LARGE SCALE GENOMIC DNA]</scope>
    <source>
        <strain evidence="7 8">0710</strain>
    </source>
</reference>
<evidence type="ECO:0000256" key="4">
    <source>
        <dbReference type="ARBA" id="ARBA00022989"/>
    </source>
</evidence>
<keyword evidence="5 6" id="KW-0472">Membrane</keyword>
<dbReference type="RefSeq" id="XP_011397883.1">
    <property type="nucleotide sequence ID" value="XM_011399581.1"/>
</dbReference>
<name>A0A087SGZ1_AUXPR</name>
<dbReference type="GO" id="GO:0016020">
    <property type="term" value="C:membrane"/>
    <property type="evidence" value="ECO:0007669"/>
    <property type="project" value="UniProtKB-SubCell"/>
</dbReference>
<organism evidence="7 8">
    <name type="scientific">Auxenochlorella protothecoides</name>
    <name type="common">Green microalga</name>
    <name type="synonym">Chlorella protothecoides</name>
    <dbReference type="NCBI Taxonomy" id="3075"/>
    <lineage>
        <taxon>Eukaryota</taxon>
        <taxon>Viridiplantae</taxon>
        <taxon>Chlorophyta</taxon>
        <taxon>core chlorophytes</taxon>
        <taxon>Trebouxiophyceae</taxon>
        <taxon>Chlorellales</taxon>
        <taxon>Chlorellaceae</taxon>
        <taxon>Auxenochlorella</taxon>
    </lineage>
</organism>
<dbReference type="PANTHER" id="PTHR21659">
    <property type="entry name" value="HYDROPHOBIC PROTEIN RCI2 LOW TEMPERATURE AND SALT RESPONSIVE PROTEIN LTI6 -RELATED"/>
    <property type="match status" value="1"/>
</dbReference>
<feature type="transmembrane region" description="Helical" evidence="6">
    <location>
        <begin position="37"/>
        <end position="56"/>
    </location>
</feature>
<comment type="subcellular location">
    <subcellularLocation>
        <location evidence="1">Membrane</location>
    </subcellularLocation>
</comment>
<evidence type="ECO:0000256" key="6">
    <source>
        <dbReference type="SAM" id="Phobius"/>
    </source>
</evidence>
<dbReference type="GeneID" id="23613265"/>
<proteinExistence type="inferred from homology"/>
<comment type="similarity">
    <text evidence="2">Belongs to the UPF0057 (PMP3) family.</text>
</comment>
<feature type="transmembrane region" description="Helical" evidence="6">
    <location>
        <begin position="7"/>
        <end position="25"/>
    </location>
</feature>
<protein>
    <submittedName>
        <fullName evidence="7">Plasma membrane proteolipid 3</fullName>
    </submittedName>
</protein>
<dbReference type="Proteomes" id="UP000028924">
    <property type="component" value="Unassembled WGS sequence"/>
</dbReference>
<dbReference type="PANTHER" id="PTHR21659:SF42">
    <property type="entry name" value="UPF0057 MEMBRANE PROTEIN ZK632.10-RELATED"/>
    <property type="match status" value="1"/>
</dbReference>
<evidence type="ECO:0000256" key="2">
    <source>
        <dbReference type="ARBA" id="ARBA00009530"/>
    </source>
</evidence>
<dbReference type="Pfam" id="PF01679">
    <property type="entry name" value="Pmp3"/>
    <property type="match status" value="1"/>
</dbReference>
<dbReference type="AlphaFoldDB" id="A0A087SGZ1"/>
<keyword evidence="4 6" id="KW-1133">Transmembrane helix</keyword>
<gene>
    <name evidence="7" type="ORF">F751_1874</name>
</gene>
<evidence type="ECO:0000256" key="1">
    <source>
        <dbReference type="ARBA" id="ARBA00004370"/>
    </source>
</evidence>
<dbReference type="KEGG" id="apro:F751_1874"/>
<accession>A0A087SGZ1</accession>
<keyword evidence="8" id="KW-1185">Reference proteome</keyword>
<evidence type="ECO:0000313" key="7">
    <source>
        <dbReference type="EMBL" id="KFM24995.1"/>
    </source>
</evidence>
<sequence>MPFTARDIGLIIVAIFLPPLAVFIQKDACDKDVLLNLLLTLLGWIPGAIHALYIILKY</sequence>
<evidence type="ECO:0000313" key="8">
    <source>
        <dbReference type="Proteomes" id="UP000028924"/>
    </source>
</evidence>
<dbReference type="InterPro" id="IPR000612">
    <property type="entry name" value="PMP3"/>
</dbReference>